<dbReference type="AlphaFoldDB" id="X1J8M0"/>
<organism evidence="1">
    <name type="scientific">marine sediment metagenome</name>
    <dbReference type="NCBI Taxonomy" id="412755"/>
    <lineage>
        <taxon>unclassified sequences</taxon>
        <taxon>metagenomes</taxon>
        <taxon>ecological metagenomes</taxon>
    </lineage>
</organism>
<dbReference type="EMBL" id="BARU01028048">
    <property type="protein sequence ID" value="GAH66103.1"/>
    <property type="molecule type" value="Genomic_DNA"/>
</dbReference>
<sequence>ELRAQISEDVKEKLEALAERRYGDRSHESKTHVVEDILHWKLDSWQQDDISLGDWFWLQLAHHAPISWLREISWGKLIKGYFD</sequence>
<proteinExistence type="predicted"/>
<feature type="non-terminal residue" evidence="1">
    <location>
        <position position="1"/>
    </location>
</feature>
<accession>X1J8M0</accession>
<gene>
    <name evidence="1" type="ORF">S03H2_44819</name>
</gene>
<comment type="caution">
    <text evidence="1">The sequence shown here is derived from an EMBL/GenBank/DDBJ whole genome shotgun (WGS) entry which is preliminary data.</text>
</comment>
<protein>
    <submittedName>
        <fullName evidence="1">Uncharacterized protein</fullName>
    </submittedName>
</protein>
<name>X1J8M0_9ZZZZ</name>
<reference evidence="1" key="1">
    <citation type="journal article" date="2014" name="Front. Microbiol.">
        <title>High frequency of phylogenetically diverse reductive dehalogenase-homologous genes in deep subseafloor sedimentary metagenomes.</title>
        <authorList>
            <person name="Kawai M."/>
            <person name="Futagami T."/>
            <person name="Toyoda A."/>
            <person name="Takaki Y."/>
            <person name="Nishi S."/>
            <person name="Hori S."/>
            <person name="Arai W."/>
            <person name="Tsubouchi T."/>
            <person name="Morono Y."/>
            <person name="Uchiyama I."/>
            <person name="Ito T."/>
            <person name="Fujiyama A."/>
            <person name="Inagaki F."/>
            <person name="Takami H."/>
        </authorList>
    </citation>
    <scope>NUCLEOTIDE SEQUENCE</scope>
    <source>
        <strain evidence="1">Expedition CK06-06</strain>
    </source>
</reference>
<evidence type="ECO:0000313" key="1">
    <source>
        <dbReference type="EMBL" id="GAH66103.1"/>
    </source>
</evidence>